<dbReference type="OrthoDB" id="2799413at2759"/>
<dbReference type="EMBL" id="KE504288">
    <property type="protein sequence ID" value="EPS93252.1"/>
    <property type="molecule type" value="Genomic_DNA"/>
</dbReference>
<gene>
    <name evidence="2" type="ORF">FOMPIDRAFT_87449</name>
</gene>
<dbReference type="InterPro" id="IPR046520">
    <property type="entry name" value="DUF6697"/>
</dbReference>
<dbReference type="AlphaFoldDB" id="S8DKG8"/>
<name>S8DKG8_FOMSC</name>
<dbReference type="HOGENOM" id="CLU_1855314_0_0_1"/>
<feature type="domain" description="DUF6697" evidence="1">
    <location>
        <begin position="57"/>
        <end position="95"/>
    </location>
</feature>
<evidence type="ECO:0000313" key="3">
    <source>
        <dbReference type="Proteomes" id="UP000015241"/>
    </source>
</evidence>
<dbReference type="Proteomes" id="UP000015241">
    <property type="component" value="Unassembled WGS sequence"/>
</dbReference>
<sequence>MVIVGPSHFVWASCPDTAYFVKPALYHGKGGKWQDSKLKSIKRLQKQGAMGVEIVPHFSGAYYYVGTYTVGEAEPMSAEQFEQLPEKAQRGIVESSGKPVEFESLRVLYLSGKLLAIRFPVRRIGFNPQLHRYLRLNA</sequence>
<accession>S8DKG8</accession>
<dbReference type="InParanoid" id="S8DKG8"/>
<dbReference type="Pfam" id="PF20411">
    <property type="entry name" value="DUF6697"/>
    <property type="match status" value="1"/>
</dbReference>
<reference evidence="2 3" key="1">
    <citation type="journal article" date="2012" name="Science">
        <title>The Paleozoic origin of enzymatic lignin decomposition reconstructed from 31 fungal genomes.</title>
        <authorList>
            <person name="Floudas D."/>
            <person name="Binder M."/>
            <person name="Riley R."/>
            <person name="Barry K."/>
            <person name="Blanchette R.A."/>
            <person name="Henrissat B."/>
            <person name="Martinez A.T."/>
            <person name="Otillar R."/>
            <person name="Spatafora J.W."/>
            <person name="Yadav J.S."/>
            <person name="Aerts A."/>
            <person name="Benoit I."/>
            <person name="Boyd A."/>
            <person name="Carlson A."/>
            <person name="Copeland A."/>
            <person name="Coutinho P.M."/>
            <person name="de Vries R.P."/>
            <person name="Ferreira P."/>
            <person name="Findley K."/>
            <person name="Foster B."/>
            <person name="Gaskell J."/>
            <person name="Glotzer D."/>
            <person name="Gorecki P."/>
            <person name="Heitman J."/>
            <person name="Hesse C."/>
            <person name="Hori C."/>
            <person name="Igarashi K."/>
            <person name="Jurgens J.A."/>
            <person name="Kallen N."/>
            <person name="Kersten P."/>
            <person name="Kohler A."/>
            <person name="Kuees U."/>
            <person name="Kumar T.K.A."/>
            <person name="Kuo A."/>
            <person name="LaButti K."/>
            <person name="Larrondo L.F."/>
            <person name="Lindquist E."/>
            <person name="Ling A."/>
            <person name="Lombard V."/>
            <person name="Lucas S."/>
            <person name="Lundell T."/>
            <person name="Martin R."/>
            <person name="McLaughlin D.J."/>
            <person name="Morgenstern I."/>
            <person name="Morin E."/>
            <person name="Murat C."/>
            <person name="Nagy L.G."/>
            <person name="Nolan M."/>
            <person name="Ohm R.A."/>
            <person name="Patyshakuliyeva A."/>
            <person name="Rokas A."/>
            <person name="Ruiz-Duenas F.J."/>
            <person name="Sabat G."/>
            <person name="Salamov A."/>
            <person name="Samejima M."/>
            <person name="Schmutz J."/>
            <person name="Slot J.C."/>
            <person name="St John F."/>
            <person name="Stenlid J."/>
            <person name="Sun H."/>
            <person name="Sun S."/>
            <person name="Syed K."/>
            <person name="Tsang A."/>
            <person name="Wiebenga A."/>
            <person name="Young D."/>
            <person name="Pisabarro A."/>
            <person name="Eastwood D.C."/>
            <person name="Martin F."/>
            <person name="Cullen D."/>
            <person name="Grigoriev I.V."/>
            <person name="Hibbett D.S."/>
        </authorList>
    </citation>
    <scope>NUCLEOTIDE SEQUENCE</scope>
    <source>
        <strain evidence="3">FP-58527</strain>
    </source>
</reference>
<evidence type="ECO:0000313" key="2">
    <source>
        <dbReference type="EMBL" id="EPS93252.1"/>
    </source>
</evidence>
<dbReference type="STRING" id="743788.S8DKG8"/>
<evidence type="ECO:0000259" key="1">
    <source>
        <dbReference type="Pfam" id="PF20411"/>
    </source>
</evidence>
<protein>
    <recommendedName>
        <fullName evidence="1">DUF6697 domain-containing protein</fullName>
    </recommendedName>
</protein>
<keyword evidence="3" id="KW-1185">Reference proteome</keyword>
<organism evidence="2 3">
    <name type="scientific">Fomitopsis schrenkii</name>
    <name type="common">Brown rot fungus</name>
    <dbReference type="NCBI Taxonomy" id="2126942"/>
    <lineage>
        <taxon>Eukaryota</taxon>
        <taxon>Fungi</taxon>
        <taxon>Dikarya</taxon>
        <taxon>Basidiomycota</taxon>
        <taxon>Agaricomycotina</taxon>
        <taxon>Agaricomycetes</taxon>
        <taxon>Polyporales</taxon>
        <taxon>Fomitopsis</taxon>
    </lineage>
</organism>
<proteinExistence type="predicted"/>